<feature type="binding site" evidence="8">
    <location>
        <position position="86"/>
    </location>
    <ligand>
        <name>shikimate</name>
        <dbReference type="ChEBI" id="CHEBI:36208"/>
    </ligand>
</feature>
<feature type="binding site" evidence="8">
    <location>
        <position position="213"/>
    </location>
    <ligand>
        <name>NADP(+)</name>
        <dbReference type="ChEBI" id="CHEBI:58349"/>
    </ligand>
</feature>
<dbReference type="Pfam" id="PF01488">
    <property type="entry name" value="Shikimate_DH"/>
    <property type="match status" value="1"/>
</dbReference>
<dbReference type="GO" id="GO:0005829">
    <property type="term" value="C:cytosol"/>
    <property type="evidence" value="ECO:0007669"/>
    <property type="project" value="TreeGrafter"/>
</dbReference>
<dbReference type="RefSeq" id="WP_168661913.1">
    <property type="nucleotide sequence ID" value="NZ_CP051180.1"/>
</dbReference>
<dbReference type="Pfam" id="PF08501">
    <property type="entry name" value="Shikimate_dh_N"/>
    <property type="match status" value="1"/>
</dbReference>
<feature type="binding site" evidence="8">
    <location>
        <position position="237"/>
    </location>
    <ligand>
        <name>NADP(+)</name>
        <dbReference type="ChEBI" id="CHEBI:58349"/>
    </ligand>
</feature>
<sequence length="274" mass="29009">MDRYTVFGNPISQSKSPFIHQRFAEQTSQRLVYDTQLAPIDGFVEAVSAFRRAGGCGANITVPFKQQAAALCDQLSERAKRAGAVNTLHWLEDGQLLGDNTDGAGLVADLYRLGITLAGKRILILGAGGAVRGVLAPLLSESPQEIVIANRTAAKAAQLALAFHDMGTISGGGFEQIHGNFDLIINGTSASLTGEMPPLPSIEVNQGCASYDMVYGIDQTVFQKWGQSIGINDNYSGVGMLVQQAAVSFGLWRGVEPNVESVLSALIEETGVAP</sequence>
<evidence type="ECO:0000256" key="1">
    <source>
        <dbReference type="ARBA" id="ARBA00004871"/>
    </source>
</evidence>
<dbReference type="FunFam" id="3.40.50.10860:FF:000006">
    <property type="entry name" value="Shikimate dehydrogenase (NADP(+))"/>
    <property type="match status" value="1"/>
</dbReference>
<evidence type="ECO:0000259" key="9">
    <source>
        <dbReference type="Pfam" id="PF01488"/>
    </source>
</evidence>
<dbReference type="InterPro" id="IPR046346">
    <property type="entry name" value="Aminoacid_DH-like_N_sf"/>
</dbReference>
<feature type="binding site" evidence="8">
    <location>
        <begin position="126"/>
        <end position="130"/>
    </location>
    <ligand>
        <name>NADP(+)</name>
        <dbReference type="ChEBI" id="CHEBI:58349"/>
    </ligand>
</feature>
<feature type="active site" description="Proton acceptor" evidence="8">
    <location>
        <position position="65"/>
    </location>
</feature>
<evidence type="ECO:0000256" key="2">
    <source>
        <dbReference type="ARBA" id="ARBA00012962"/>
    </source>
</evidence>
<dbReference type="SUPFAM" id="SSF51735">
    <property type="entry name" value="NAD(P)-binding Rossmann-fold domains"/>
    <property type="match status" value="1"/>
</dbReference>
<accession>A0A6H1UHT2</accession>
<feature type="binding site" evidence="8">
    <location>
        <begin position="150"/>
        <end position="155"/>
    </location>
    <ligand>
        <name>NADP(+)</name>
        <dbReference type="ChEBI" id="CHEBI:58349"/>
    </ligand>
</feature>
<comment type="pathway">
    <text evidence="1 8">Metabolic intermediate biosynthesis; chorismate biosynthesis; chorismate from D-erythrose 4-phosphate and phosphoenolpyruvate: step 4/7.</text>
</comment>
<dbReference type="AlphaFoldDB" id="A0A6H1UHT2"/>
<comment type="function">
    <text evidence="8">Involved in the biosynthesis of the chorismate, which leads to the biosynthesis of aromatic amino acids. Catalyzes the reversible NADPH linked reduction of 3-dehydroshikimate (DHSA) to yield shikimate (SA).</text>
</comment>
<keyword evidence="5 8" id="KW-0560">Oxidoreductase</keyword>
<evidence type="ECO:0000256" key="5">
    <source>
        <dbReference type="ARBA" id="ARBA00023002"/>
    </source>
</evidence>
<dbReference type="NCBIfam" id="TIGR00507">
    <property type="entry name" value="aroE"/>
    <property type="match status" value="1"/>
</dbReference>
<evidence type="ECO:0000259" key="11">
    <source>
        <dbReference type="Pfam" id="PF18317"/>
    </source>
</evidence>
<feature type="binding site" evidence="8">
    <location>
        <position position="61"/>
    </location>
    <ligand>
        <name>shikimate</name>
        <dbReference type="ChEBI" id="CHEBI:36208"/>
    </ligand>
</feature>
<dbReference type="GO" id="GO:0009423">
    <property type="term" value="P:chorismate biosynthetic process"/>
    <property type="evidence" value="ECO:0007669"/>
    <property type="project" value="UniProtKB-UniRule"/>
</dbReference>
<dbReference type="PANTHER" id="PTHR21089">
    <property type="entry name" value="SHIKIMATE DEHYDROGENASE"/>
    <property type="match status" value="1"/>
</dbReference>
<dbReference type="InterPro" id="IPR041121">
    <property type="entry name" value="SDH_C"/>
</dbReference>
<keyword evidence="3 8" id="KW-0028">Amino-acid biosynthesis</keyword>
<dbReference type="SUPFAM" id="SSF53223">
    <property type="entry name" value="Aminoacid dehydrogenase-like, N-terminal domain"/>
    <property type="match status" value="1"/>
</dbReference>
<evidence type="ECO:0000259" key="10">
    <source>
        <dbReference type="Pfam" id="PF08501"/>
    </source>
</evidence>
<dbReference type="GO" id="GO:0004764">
    <property type="term" value="F:shikimate 3-dehydrogenase (NADP+) activity"/>
    <property type="evidence" value="ECO:0007669"/>
    <property type="project" value="UniProtKB-UniRule"/>
</dbReference>
<dbReference type="HAMAP" id="MF_00222">
    <property type="entry name" value="Shikimate_DH_AroE"/>
    <property type="match status" value="1"/>
</dbReference>
<dbReference type="Gene3D" id="3.40.50.10860">
    <property type="entry name" value="Leucine Dehydrogenase, chain A, domain 1"/>
    <property type="match status" value="1"/>
</dbReference>
<dbReference type="GO" id="GO:0008652">
    <property type="term" value="P:amino acid biosynthetic process"/>
    <property type="evidence" value="ECO:0007669"/>
    <property type="project" value="UniProtKB-KW"/>
</dbReference>
<dbReference type="EC" id="1.1.1.25" evidence="2 8"/>
<evidence type="ECO:0000313" key="13">
    <source>
        <dbReference type="Proteomes" id="UP000501602"/>
    </source>
</evidence>
<dbReference type="InterPro" id="IPR006151">
    <property type="entry name" value="Shikm_DH/Glu-tRNA_Rdtase"/>
</dbReference>
<feature type="binding site" evidence="8">
    <location>
        <position position="102"/>
    </location>
    <ligand>
        <name>shikimate</name>
        <dbReference type="ChEBI" id="CHEBI:36208"/>
    </ligand>
</feature>
<dbReference type="GO" id="GO:0009073">
    <property type="term" value="P:aromatic amino acid family biosynthetic process"/>
    <property type="evidence" value="ECO:0007669"/>
    <property type="project" value="UniProtKB-KW"/>
</dbReference>
<feature type="binding site" evidence="8">
    <location>
        <begin position="14"/>
        <end position="16"/>
    </location>
    <ligand>
        <name>shikimate</name>
        <dbReference type="ChEBI" id="CHEBI:36208"/>
    </ligand>
</feature>
<dbReference type="InterPro" id="IPR036291">
    <property type="entry name" value="NAD(P)-bd_dom_sf"/>
</dbReference>
<evidence type="ECO:0000256" key="6">
    <source>
        <dbReference type="ARBA" id="ARBA00023141"/>
    </source>
</evidence>
<dbReference type="Gene3D" id="3.40.50.720">
    <property type="entry name" value="NAD(P)-binding Rossmann-like Domain"/>
    <property type="match status" value="1"/>
</dbReference>
<feature type="domain" description="SDH C-terminal" evidence="11">
    <location>
        <begin position="237"/>
        <end position="266"/>
    </location>
</feature>
<gene>
    <name evidence="8 12" type="primary">aroE</name>
    <name evidence="12" type="ORF">HER31_15560</name>
</gene>
<proteinExistence type="inferred from homology"/>
<protein>
    <recommendedName>
        <fullName evidence="2 8">Shikimate dehydrogenase (NADP(+))</fullName>
        <shortName evidence="8">SDH</shortName>
        <ecNumber evidence="2 8">1.1.1.25</ecNumber>
    </recommendedName>
</protein>
<feature type="domain" description="Shikimate dehydrogenase substrate binding N-terminal" evidence="10">
    <location>
        <begin position="6"/>
        <end position="88"/>
    </location>
</feature>
<feature type="domain" description="Quinate/shikimate 5-dehydrogenase/glutamyl-tRNA reductase" evidence="9">
    <location>
        <begin position="116"/>
        <end position="191"/>
    </location>
</feature>
<dbReference type="InterPro" id="IPR013708">
    <property type="entry name" value="Shikimate_DH-bd_N"/>
</dbReference>
<dbReference type="InterPro" id="IPR022893">
    <property type="entry name" value="Shikimate_DH_fam"/>
</dbReference>
<evidence type="ECO:0000256" key="8">
    <source>
        <dbReference type="HAMAP-Rule" id="MF_00222"/>
    </source>
</evidence>
<comment type="catalytic activity">
    <reaction evidence="7 8">
        <text>shikimate + NADP(+) = 3-dehydroshikimate + NADPH + H(+)</text>
        <dbReference type="Rhea" id="RHEA:17737"/>
        <dbReference type="ChEBI" id="CHEBI:15378"/>
        <dbReference type="ChEBI" id="CHEBI:16630"/>
        <dbReference type="ChEBI" id="CHEBI:36208"/>
        <dbReference type="ChEBI" id="CHEBI:57783"/>
        <dbReference type="ChEBI" id="CHEBI:58349"/>
        <dbReference type="EC" id="1.1.1.25"/>
    </reaction>
</comment>
<dbReference type="CDD" id="cd01065">
    <property type="entry name" value="NAD_bind_Shikimate_DH"/>
    <property type="match status" value="1"/>
</dbReference>
<dbReference type="Pfam" id="PF18317">
    <property type="entry name" value="SDH_C"/>
    <property type="match status" value="1"/>
</dbReference>
<dbReference type="UniPathway" id="UPA00053">
    <property type="reaction ID" value="UER00087"/>
</dbReference>
<dbReference type="Proteomes" id="UP000501602">
    <property type="component" value="Chromosome"/>
</dbReference>
<dbReference type="GO" id="GO:0050661">
    <property type="term" value="F:NADP binding"/>
    <property type="evidence" value="ECO:0007669"/>
    <property type="project" value="InterPro"/>
</dbReference>
<comment type="similarity">
    <text evidence="8">Belongs to the shikimate dehydrogenase family.</text>
</comment>
<dbReference type="PANTHER" id="PTHR21089:SF1">
    <property type="entry name" value="BIFUNCTIONAL 3-DEHYDROQUINATE DEHYDRATASE_SHIKIMATE DEHYDROGENASE, CHLOROPLASTIC"/>
    <property type="match status" value="1"/>
</dbReference>
<comment type="subunit">
    <text evidence="8">Homodimer.</text>
</comment>
<keyword evidence="6 8" id="KW-0057">Aromatic amino acid biosynthesis</keyword>
<dbReference type="EMBL" id="CP051180">
    <property type="protein sequence ID" value="QIZ78189.1"/>
    <property type="molecule type" value="Genomic_DNA"/>
</dbReference>
<dbReference type="KEGG" id="fes:HER31_15560"/>
<keyword evidence="4 8" id="KW-0521">NADP</keyword>
<feature type="binding site" evidence="8">
    <location>
        <position position="77"/>
    </location>
    <ligand>
        <name>NADP(+)</name>
        <dbReference type="ChEBI" id="CHEBI:58349"/>
    </ligand>
</feature>
<feature type="binding site" evidence="8">
    <location>
        <position position="215"/>
    </location>
    <ligand>
        <name>shikimate</name>
        <dbReference type="ChEBI" id="CHEBI:36208"/>
    </ligand>
</feature>
<organism evidence="12 13">
    <name type="scientific">Ferrimonas lipolytica</name>
    <dbReference type="NCBI Taxonomy" id="2724191"/>
    <lineage>
        <taxon>Bacteria</taxon>
        <taxon>Pseudomonadati</taxon>
        <taxon>Pseudomonadota</taxon>
        <taxon>Gammaproteobacteria</taxon>
        <taxon>Alteromonadales</taxon>
        <taxon>Ferrimonadaceae</taxon>
        <taxon>Ferrimonas</taxon>
    </lineage>
</organism>
<reference evidence="12 13" key="1">
    <citation type="submission" date="2020-04" db="EMBL/GenBank/DDBJ databases">
        <title>Ferrimonas sp. S7 isolated from sea water.</title>
        <authorList>
            <person name="Bae S.S."/>
            <person name="Baek K."/>
        </authorList>
    </citation>
    <scope>NUCLEOTIDE SEQUENCE [LARGE SCALE GENOMIC DNA]</scope>
    <source>
        <strain evidence="12 13">S7</strain>
    </source>
</reference>
<keyword evidence="13" id="KW-1185">Reference proteome</keyword>
<name>A0A6H1UHT2_9GAMM</name>
<evidence type="ECO:0000256" key="7">
    <source>
        <dbReference type="ARBA" id="ARBA00049442"/>
    </source>
</evidence>
<evidence type="ECO:0000313" key="12">
    <source>
        <dbReference type="EMBL" id="QIZ78189.1"/>
    </source>
</evidence>
<evidence type="ECO:0000256" key="4">
    <source>
        <dbReference type="ARBA" id="ARBA00022857"/>
    </source>
</evidence>
<dbReference type="InterPro" id="IPR011342">
    <property type="entry name" value="Shikimate_DH"/>
</dbReference>
<feature type="binding site" evidence="8">
    <location>
        <position position="244"/>
    </location>
    <ligand>
        <name>shikimate</name>
        <dbReference type="ChEBI" id="CHEBI:36208"/>
    </ligand>
</feature>
<dbReference type="NCBIfam" id="NF001310">
    <property type="entry name" value="PRK00258.1-2"/>
    <property type="match status" value="1"/>
</dbReference>
<evidence type="ECO:0000256" key="3">
    <source>
        <dbReference type="ARBA" id="ARBA00022605"/>
    </source>
</evidence>
<dbReference type="GO" id="GO:0019632">
    <property type="term" value="P:shikimate metabolic process"/>
    <property type="evidence" value="ECO:0007669"/>
    <property type="project" value="InterPro"/>
</dbReference>